<keyword evidence="1" id="KW-0175">Coiled coil</keyword>
<evidence type="ECO:0000313" key="4">
    <source>
        <dbReference type="Proteomes" id="UP001596395"/>
    </source>
</evidence>
<name>A0ABD5VNU8_9EURY</name>
<dbReference type="RefSeq" id="WP_336352130.1">
    <property type="nucleotide sequence ID" value="NZ_JAZAQL010000005.1"/>
</dbReference>
<dbReference type="Proteomes" id="UP001596395">
    <property type="component" value="Unassembled WGS sequence"/>
</dbReference>
<keyword evidence="4" id="KW-1185">Reference proteome</keyword>
<feature type="compositionally biased region" description="Acidic residues" evidence="2">
    <location>
        <begin position="303"/>
        <end position="313"/>
    </location>
</feature>
<comment type="caution">
    <text evidence="3">The sequence shown here is derived from an EMBL/GenBank/DDBJ whole genome shotgun (WGS) entry which is preliminary data.</text>
</comment>
<evidence type="ECO:0000256" key="1">
    <source>
        <dbReference type="SAM" id="Coils"/>
    </source>
</evidence>
<gene>
    <name evidence="3" type="ORF">ACFQGB_20220</name>
</gene>
<feature type="coiled-coil region" evidence="1">
    <location>
        <begin position="139"/>
        <end position="173"/>
    </location>
</feature>
<feature type="coiled-coil region" evidence="1">
    <location>
        <begin position="238"/>
        <end position="265"/>
    </location>
</feature>
<sequence length="344" mass="38735">MPQNYEFEKTTVDGIKYVIANPKGNGEMVRMEAEWTEGDEVEGKWEEAVRAIIGEDLLGDMNLDGANGRIDKRTAVETLAAAEEDGQPVVASERQADALIEYFADQDILRLEGNKVVLLQDPGDQNLSGRAALNWAATMDACMEKIKETKENIERAKKKLEEKEEEFKSGQNDIKERMHETGQKLKSLGDSPGVPQSRAELDESERTRYDNLMEEYIHHKKMHEAHVEDVVEKTNQGKGKLARQMSMLNSTMETLEEKKKQIRSAAVREHVFPDEAIEMTENVGNIVTELAGVGNVAETVENTSEEDFAEMVENDLPNMGGLEEAEEQTEQEEHEDTSNTNFNQ</sequence>
<protein>
    <submittedName>
        <fullName evidence="3">Uncharacterized protein</fullName>
    </submittedName>
</protein>
<feature type="region of interest" description="Disordered" evidence="2">
    <location>
        <begin position="303"/>
        <end position="344"/>
    </location>
</feature>
<dbReference type="AlphaFoldDB" id="A0ABD5VNU8"/>
<evidence type="ECO:0000313" key="3">
    <source>
        <dbReference type="EMBL" id="MFC6955194.1"/>
    </source>
</evidence>
<organism evidence="3 4">
    <name type="scientific">Halorubellus litoreus</name>
    <dbReference type="NCBI Taxonomy" id="755308"/>
    <lineage>
        <taxon>Archaea</taxon>
        <taxon>Methanobacteriati</taxon>
        <taxon>Methanobacteriota</taxon>
        <taxon>Stenosarchaea group</taxon>
        <taxon>Halobacteria</taxon>
        <taxon>Halobacteriales</taxon>
        <taxon>Halorubellaceae</taxon>
        <taxon>Halorubellus</taxon>
    </lineage>
</organism>
<dbReference type="EMBL" id="JBHSXN010000005">
    <property type="protein sequence ID" value="MFC6955194.1"/>
    <property type="molecule type" value="Genomic_DNA"/>
</dbReference>
<feature type="compositionally biased region" description="Acidic residues" evidence="2">
    <location>
        <begin position="323"/>
        <end position="335"/>
    </location>
</feature>
<evidence type="ECO:0000256" key="2">
    <source>
        <dbReference type="SAM" id="MobiDB-lite"/>
    </source>
</evidence>
<reference evidence="3 4" key="1">
    <citation type="journal article" date="2019" name="Int. J. Syst. Evol. Microbiol.">
        <title>The Global Catalogue of Microorganisms (GCM) 10K type strain sequencing project: providing services to taxonomists for standard genome sequencing and annotation.</title>
        <authorList>
            <consortium name="The Broad Institute Genomics Platform"/>
            <consortium name="The Broad Institute Genome Sequencing Center for Infectious Disease"/>
            <person name="Wu L."/>
            <person name="Ma J."/>
        </authorList>
    </citation>
    <scope>NUCLEOTIDE SEQUENCE [LARGE SCALE GENOMIC DNA]</scope>
    <source>
        <strain evidence="3 4">GX26</strain>
    </source>
</reference>
<accession>A0ABD5VNU8</accession>
<proteinExistence type="predicted"/>